<evidence type="ECO:0000256" key="8">
    <source>
        <dbReference type="ARBA" id="ARBA00023242"/>
    </source>
</evidence>
<dbReference type="STRING" id="7167.A0A182FUS7"/>
<keyword evidence="8" id="KW-0539">Nucleus</keyword>
<dbReference type="InterPro" id="IPR012934">
    <property type="entry name" value="Znf_AD"/>
</dbReference>
<evidence type="ECO:0000313" key="10">
    <source>
        <dbReference type="EnsemblMetazoa" id="AALB010312-PA"/>
    </source>
</evidence>
<evidence type="ECO:0000256" key="9">
    <source>
        <dbReference type="SAM" id="MobiDB-lite"/>
    </source>
</evidence>
<dbReference type="AlphaFoldDB" id="A0A182FUS7"/>
<proteinExistence type="predicted"/>
<dbReference type="VEuPathDB" id="VectorBase:AALB010312"/>
<keyword evidence="6" id="KW-0805">Transcription regulation</keyword>
<dbReference type="GO" id="GO:0000981">
    <property type="term" value="F:DNA-binding transcription factor activity, RNA polymerase II-specific"/>
    <property type="evidence" value="ECO:0007669"/>
    <property type="project" value="TreeGrafter"/>
</dbReference>
<keyword evidence="3" id="KW-0677">Repeat</keyword>
<name>A0A182FUS7_ANOAL</name>
<dbReference type="PROSITE" id="PS51915">
    <property type="entry name" value="ZAD"/>
    <property type="match status" value="1"/>
</dbReference>
<dbReference type="PANTHER" id="PTHR24394:SF48">
    <property type="entry name" value="ZINC FINGER PROTEIN 771"/>
    <property type="match status" value="1"/>
</dbReference>
<dbReference type="Proteomes" id="UP000069272">
    <property type="component" value="Chromosome 3R"/>
</dbReference>
<dbReference type="PANTHER" id="PTHR24394">
    <property type="entry name" value="ZINC FINGER PROTEIN"/>
    <property type="match status" value="1"/>
</dbReference>
<evidence type="ECO:0000313" key="11">
    <source>
        <dbReference type="Proteomes" id="UP000069272"/>
    </source>
</evidence>
<keyword evidence="4" id="KW-0863">Zinc-finger</keyword>
<dbReference type="GO" id="GO:0005634">
    <property type="term" value="C:nucleus"/>
    <property type="evidence" value="ECO:0007669"/>
    <property type="project" value="UniProtKB-SubCell"/>
</dbReference>
<dbReference type="VEuPathDB" id="VectorBase:AALB20_033566"/>
<sequence>MSNLNVCRLCLREEELNELKQDDENILQMIQLLISLNIWDDSGTITLFLCVHCETLLNQFQLYREECINNDKIFRERLAEDAERRGNLDEGQISKQKPDEIEVDGTRLAVIFDDEEPQMVTRQRRTGQKSARPPETPRRKEAQPREERTKTKGGQNHVQRLLPCKQCGKMIVRSNMHKHLATHDPDRPRKSCSHCGKMFRDSHLLSVHINSHHTFERKYVCDECGAVYLRPNSLREHKLAKHSSEA</sequence>
<evidence type="ECO:0000256" key="3">
    <source>
        <dbReference type="ARBA" id="ARBA00022737"/>
    </source>
</evidence>
<dbReference type="Gene3D" id="3.30.160.60">
    <property type="entry name" value="Classic Zinc Finger"/>
    <property type="match status" value="1"/>
</dbReference>
<dbReference type="SMART" id="SM00355">
    <property type="entry name" value="ZnF_C2H2"/>
    <property type="match status" value="3"/>
</dbReference>
<reference evidence="10 11" key="1">
    <citation type="journal article" date="2017" name="G3 (Bethesda)">
        <title>The Physical Genome Mapping of Anopheles albimanus Corrected Scaffold Misassemblies and Identified Interarm Rearrangements in Genus Anopheles.</title>
        <authorList>
            <person name="Artemov G.N."/>
            <person name="Peery A.N."/>
            <person name="Jiang X."/>
            <person name="Tu Z."/>
            <person name="Stegniy V.N."/>
            <person name="Sharakhova M.V."/>
            <person name="Sharakhov I.V."/>
        </authorList>
    </citation>
    <scope>NUCLEOTIDE SEQUENCE [LARGE SCALE GENOMIC DNA]</scope>
    <source>
        <strain evidence="10 11">ALBI9_A</strain>
    </source>
</reference>
<comment type="subcellular location">
    <subcellularLocation>
        <location evidence="1">Nucleus</location>
    </subcellularLocation>
</comment>
<dbReference type="PROSITE" id="PS50157">
    <property type="entry name" value="ZINC_FINGER_C2H2_2"/>
    <property type="match status" value="2"/>
</dbReference>
<evidence type="ECO:0000256" key="4">
    <source>
        <dbReference type="ARBA" id="ARBA00022771"/>
    </source>
</evidence>
<reference evidence="10" key="2">
    <citation type="submission" date="2022-08" db="UniProtKB">
        <authorList>
            <consortium name="EnsemblMetazoa"/>
        </authorList>
    </citation>
    <scope>IDENTIFICATION</scope>
    <source>
        <strain evidence="10">STECLA/ALBI9_A</strain>
    </source>
</reference>
<feature type="region of interest" description="Disordered" evidence="9">
    <location>
        <begin position="114"/>
        <end position="156"/>
    </location>
</feature>
<protein>
    <recommendedName>
        <fullName evidence="12">C2H2-type domain-containing protein</fullName>
    </recommendedName>
</protein>
<dbReference type="SUPFAM" id="SSF57716">
    <property type="entry name" value="Glucocorticoid receptor-like (DNA-binding domain)"/>
    <property type="match status" value="1"/>
</dbReference>
<organism evidence="10 11">
    <name type="scientific">Anopheles albimanus</name>
    <name type="common">New world malaria mosquito</name>
    <dbReference type="NCBI Taxonomy" id="7167"/>
    <lineage>
        <taxon>Eukaryota</taxon>
        <taxon>Metazoa</taxon>
        <taxon>Ecdysozoa</taxon>
        <taxon>Arthropoda</taxon>
        <taxon>Hexapoda</taxon>
        <taxon>Insecta</taxon>
        <taxon>Pterygota</taxon>
        <taxon>Neoptera</taxon>
        <taxon>Endopterygota</taxon>
        <taxon>Diptera</taxon>
        <taxon>Nematocera</taxon>
        <taxon>Culicoidea</taxon>
        <taxon>Culicidae</taxon>
        <taxon>Anophelinae</taxon>
        <taxon>Anopheles</taxon>
    </lineage>
</organism>
<evidence type="ECO:0000256" key="5">
    <source>
        <dbReference type="ARBA" id="ARBA00022833"/>
    </source>
</evidence>
<evidence type="ECO:0008006" key="12">
    <source>
        <dbReference type="Google" id="ProtNLM"/>
    </source>
</evidence>
<dbReference type="SMART" id="SM00868">
    <property type="entry name" value="zf-AD"/>
    <property type="match status" value="1"/>
</dbReference>
<dbReference type="SUPFAM" id="SSF57667">
    <property type="entry name" value="beta-beta-alpha zinc fingers"/>
    <property type="match status" value="1"/>
</dbReference>
<evidence type="ECO:0000256" key="6">
    <source>
        <dbReference type="ARBA" id="ARBA00023015"/>
    </source>
</evidence>
<feature type="compositionally biased region" description="Basic and acidic residues" evidence="9">
    <location>
        <begin position="135"/>
        <end position="150"/>
    </location>
</feature>
<dbReference type="PROSITE" id="PS00028">
    <property type="entry name" value="ZINC_FINGER_C2H2_1"/>
    <property type="match status" value="2"/>
</dbReference>
<keyword evidence="11" id="KW-1185">Reference proteome</keyword>
<evidence type="ECO:0000256" key="1">
    <source>
        <dbReference type="ARBA" id="ARBA00004123"/>
    </source>
</evidence>
<evidence type="ECO:0000256" key="2">
    <source>
        <dbReference type="ARBA" id="ARBA00022723"/>
    </source>
</evidence>
<dbReference type="EnsemblMetazoa" id="AALB010312-RA">
    <property type="protein sequence ID" value="AALB010312-PA"/>
    <property type="gene ID" value="AALB010312"/>
</dbReference>
<keyword evidence="5" id="KW-0862">Zinc</keyword>
<accession>A0A182FUS7</accession>
<keyword evidence="7" id="KW-0804">Transcription</keyword>
<dbReference type="GO" id="GO:0008270">
    <property type="term" value="F:zinc ion binding"/>
    <property type="evidence" value="ECO:0007669"/>
    <property type="project" value="UniProtKB-UniRule"/>
</dbReference>
<dbReference type="Gene3D" id="3.40.1800.20">
    <property type="match status" value="1"/>
</dbReference>
<dbReference type="Pfam" id="PF00096">
    <property type="entry name" value="zf-C2H2"/>
    <property type="match status" value="1"/>
</dbReference>
<dbReference type="InterPro" id="IPR013087">
    <property type="entry name" value="Znf_C2H2_type"/>
</dbReference>
<dbReference type="InterPro" id="IPR036236">
    <property type="entry name" value="Znf_C2H2_sf"/>
</dbReference>
<keyword evidence="2" id="KW-0479">Metal-binding</keyword>
<evidence type="ECO:0000256" key="7">
    <source>
        <dbReference type="ARBA" id="ARBA00023163"/>
    </source>
</evidence>